<dbReference type="Proteomes" id="UP001305414">
    <property type="component" value="Unassembled WGS sequence"/>
</dbReference>
<dbReference type="EMBL" id="JAWHQM010000013">
    <property type="protein sequence ID" value="KAK5629923.1"/>
    <property type="molecule type" value="Genomic_DNA"/>
</dbReference>
<comment type="caution">
    <text evidence="2">The sequence shown here is derived from an EMBL/GenBank/DDBJ whole genome shotgun (WGS) entry which is preliminary data.</text>
</comment>
<feature type="region of interest" description="Disordered" evidence="1">
    <location>
        <begin position="118"/>
        <end position="152"/>
    </location>
</feature>
<reference evidence="2 3" key="1">
    <citation type="submission" date="2023-10" db="EMBL/GenBank/DDBJ databases">
        <title>Draft genome sequence of Xylaria bambusicola isolate GMP-LS, the root and basal stem rot pathogen of sugarcane in Indonesia.</title>
        <authorList>
            <person name="Selvaraj P."/>
            <person name="Muralishankar V."/>
            <person name="Muruganantham S."/>
            <person name="Sp S."/>
            <person name="Haryani S."/>
            <person name="Lau K.J.X."/>
            <person name="Naqvi N.I."/>
        </authorList>
    </citation>
    <scope>NUCLEOTIDE SEQUENCE [LARGE SCALE GENOMIC DNA]</scope>
    <source>
        <strain evidence="2">GMP-LS</strain>
    </source>
</reference>
<gene>
    <name evidence="2" type="ORF">RRF57_005638</name>
</gene>
<evidence type="ECO:0000313" key="3">
    <source>
        <dbReference type="Proteomes" id="UP001305414"/>
    </source>
</evidence>
<name>A0AAN7UI77_9PEZI</name>
<evidence type="ECO:0000256" key="1">
    <source>
        <dbReference type="SAM" id="MobiDB-lite"/>
    </source>
</evidence>
<sequence length="152" mass="16764">MGQASPERRPASIRITENDLVLSLAVRQLRHSLDSTPNVLDKPSLPLLPSLAAALGNRNICNEVPQERVLENQARTGYAQDATKRPPKLQCAGDDGLLALRRGREHGDEGSRELKALAYTRRHKTEHVGPRRPAAAHKAQQKRAQEQEDCAA</sequence>
<organism evidence="2 3">
    <name type="scientific">Xylaria bambusicola</name>
    <dbReference type="NCBI Taxonomy" id="326684"/>
    <lineage>
        <taxon>Eukaryota</taxon>
        <taxon>Fungi</taxon>
        <taxon>Dikarya</taxon>
        <taxon>Ascomycota</taxon>
        <taxon>Pezizomycotina</taxon>
        <taxon>Sordariomycetes</taxon>
        <taxon>Xylariomycetidae</taxon>
        <taxon>Xylariales</taxon>
        <taxon>Xylariaceae</taxon>
        <taxon>Xylaria</taxon>
    </lineage>
</organism>
<dbReference type="AlphaFoldDB" id="A0AAN7UI77"/>
<proteinExistence type="predicted"/>
<accession>A0AAN7UI77</accession>
<keyword evidence="3" id="KW-1185">Reference proteome</keyword>
<protein>
    <submittedName>
        <fullName evidence="2">Uncharacterized protein</fullName>
    </submittedName>
</protein>
<evidence type="ECO:0000313" key="2">
    <source>
        <dbReference type="EMBL" id="KAK5629923.1"/>
    </source>
</evidence>